<dbReference type="Gene3D" id="3.10.129.10">
    <property type="entry name" value="Hotdog Thioesterase"/>
    <property type="match status" value="1"/>
</dbReference>
<dbReference type="Pfam" id="PF13279">
    <property type="entry name" value="4HBT_2"/>
    <property type="match status" value="1"/>
</dbReference>
<dbReference type="PANTHER" id="PTHR31793:SF24">
    <property type="entry name" value="LONG-CHAIN ACYL-COA THIOESTERASE FADM"/>
    <property type="match status" value="1"/>
</dbReference>
<proteinExistence type="predicted"/>
<dbReference type="RefSeq" id="WP_158033974.1">
    <property type="nucleotide sequence ID" value="NZ_ML708618.1"/>
</dbReference>
<dbReference type="OrthoDB" id="9799036at2"/>
<reference evidence="1 2" key="1">
    <citation type="submission" date="2019-05" db="EMBL/GenBank/DDBJ databases">
        <title>Kocuria coralli sp. nov., a novel actinobacterium isolated from coral reef seawater.</title>
        <authorList>
            <person name="Li J."/>
        </authorList>
    </citation>
    <scope>NUCLEOTIDE SEQUENCE [LARGE SCALE GENOMIC DNA]</scope>
    <source>
        <strain evidence="1 2">SCSIO 13007</strain>
    </source>
</reference>
<dbReference type="InterPro" id="IPR029069">
    <property type="entry name" value="HotDog_dom_sf"/>
</dbReference>
<dbReference type="InterPro" id="IPR050563">
    <property type="entry name" value="4-hydroxybenzoyl-CoA_TE"/>
</dbReference>
<evidence type="ECO:0000313" key="2">
    <source>
        <dbReference type="Proteomes" id="UP000325957"/>
    </source>
</evidence>
<keyword evidence="2" id="KW-1185">Reference proteome</keyword>
<sequence>MTSLGVPVHMRFGDIDSFGHVNNVVQLQYLEDARVRLSEMRIEGIEGVPDGTTFRKLTGGHLTVVGRQEVEYTAQLHYRLDPIVAQVWVSHVGRTSYVLNYRLQERDSERGDGGTVFAVAQSTTVQIDRGTGEPQPLTDEQRRFLAFYQAEPVAFGRRPGGE</sequence>
<dbReference type="Proteomes" id="UP000325957">
    <property type="component" value="Unassembled WGS sequence"/>
</dbReference>
<dbReference type="EMBL" id="SZWF01000010">
    <property type="protein sequence ID" value="KAA9394041.1"/>
    <property type="molecule type" value="Genomic_DNA"/>
</dbReference>
<accession>A0A5J5KZD9</accession>
<dbReference type="PANTHER" id="PTHR31793">
    <property type="entry name" value="4-HYDROXYBENZOYL-COA THIOESTERASE FAMILY MEMBER"/>
    <property type="match status" value="1"/>
</dbReference>
<organism evidence="1 2">
    <name type="scientific">Kocuria coralli</name>
    <dbReference type="NCBI Taxonomy" id="1461025"/>
    <lineage>
        <taxon>Bacteria</taxon>
        <taxon>Bacillati</taxon>
        <taxon>Actinomycetota</taxon>
        <taxon>Actinomycetes</taxon>
        <taxon>Micrococcales</taxon>
        <taxon>Micrococcaceae</taxon>
        <taxon>Kocuria</taxon>
    </lineage>
</organism>
<dbReference type="CDD" id="cd00586">
    <property type="entry name" value="4HBT"/>
    <property type="match status" value="1"/>
</dbReference>
<gene>
    <name evidence="1" type="ORF">FCK90_09010</name>
</gene>
<dbReference type="AlphaFoldDB" id="A0A5J5KZD9"/>
<evidence type="ECO:0000313" key="1">
    <source>
        <dbReference type="EMBL" id="KAA9394041.1"/>
    </source>
</evidence>
<comment type="caution">
    <text evidence="1">The sequence shown here is derived from an EMBL/GenBank/DDBJ whole genome shotgun (WGS) entry which is preliminary data.</text>
</comment>
<dbReference type="GO" id="GO:0047617">
    <property type="term" value="F:fatty acyl-CoA hydrolase activity"/>
    <property type="evidence" value="ECO:0007669"/>
    <property type="project" value="TreeGrafter"/>
</dbReference>
<protein>
    <submittedName>
        <fullName evidence="1">Acyl-CoA thioesterase</fullName>
    </submittedName>
</protein>
<dbReference type="SUPFAM" id="SSF54637">
    <property type="entry name" value="Thioesterase/thiol ester dehydrase-isomerase"/>
    <property type="match status" value="1"/>
</dbReference>
<name>A0A5J5KZD9_9MICC</name>